<keyword evidence="1" id="KW-1185">Reference proteome</keyword>
<gene>
    <name evidence="2" type="primary">LOC104757662</name>
</gene>
<sequence>MAEYEASLKFLYGEHQRLWQTSAEHEARFDLLDLTLKKMKQTLSALSNYLEKRPMQPESSHQASQLPIFIGGDPKQWIARIEAQFVGGECSEKEKLAFVSNFLGGQAKSWFHKEQSWIPFNSWNEVKDGLLLMFGNDRDQKRVGLELDRKLEQWIKDFDRKHQKSENTVVTSVDVIQEIESSGDIVLQAKLIQQHASASRETFSQFQVQDSPLEPSLEFSKESLDAMEDSSVFCEQSHVVHASEVVEFSELLTSVKNTQCELQVFDKMLVGDKRRKQKLKQRKHLKAWRFKFKLRSGIQQLTDSCFFASERSNGKQNSFKPWRKMRQSPRSQFICKMRMRLHLRGLYQLCFSEVKFHLKQKWRSQILHSLLGPAATQSMFLCKVESGEETGITQDENKGHTYSVISGVLQAALQGRELGADSLFLDVERKAVAHLWHRWKIKVETLQAISEHLRCELVYSQFTGGISFCGINLGPVVAANGAVSSDNIVEVHVRLFTWVILKGMMIGMISNKCVIHATVLYKFKKHKFLKT</sequence>
<reference evidence="1" key="1">
    <citation type="journal article" date="2014" name="Nat. Commun.">
        <title>The emerging biofuel crop Camelina sativa retains a highly undifferentiated hexaploid genome structure.</title>
        <authorList>
            <person name="Kagale S."/>
            <person name="Koh C."/>
            <person name="Nixon J."/>
            <person name="Bollina V."/>
            <person name="Clarke W.E."/>
            <person name="Tuteja R."/>
            <person name="Spillane C."/>
            <person name="Robinson S.J."/>
            <person name="Links M.G."/>
            <person name="Clarke C."/>
            <person name="Higgins E.E."/>
            <person name="Huebert T."/>
            <person name="Sharpe A.G."/>
            <person name="Parkin I.A."/>
        </authorList>
    </citation>
    <scope>NUCLEOTIDE SEQUENCE [LARGE SCALE GENOMIC DNA]</scope>
    <source>
        <strain evidence="1">cv. DH55</strain>
    </source>
</reference>
<organism evidence="1 2">
    <name type="scientific">Camelina sativa</name>
    <name type="common">False flax</name>
    <name type="synonym">Myagrum sativum</name>
    <dbReference type="NCBI Taxonomy" id="90675"/>
    <lineage>
        <taxon>Eukaryota</taxon>
        <taxon>Viridiplantae</taxon>
        <taxon>Streptophyta</taxon>
        <taxon>Embryophyta</taxon>
        <taxon>Tracheophyta</taxon>
        <taxon>Spermatophyta</taxon>
        <taxon>Magnoliopsida</taxon>
        <taxon>eudicotyledons</taxon>
        <taxon>Gunneridae</taxon>
        <taxon>Pentapetalae</taxon>
        <taxon>rosids</taxon>
        <taxon>malvids</taxon>
        <taxon>Brassicales</taxon>
        <taxon>Brassicaceae</taxon>
        <taxon>Camelineae</taxon>
        <taxon>Camelina</taxon>
    </lineage>
</organism>
<evidence type="ECO:0000313" key="2">
    <source>
        <dbReference type="RefSeq" id="XP_010478715.1"/>
    </source>
</evidence>
<dbReference type="Proteomes" id="UP000694864">
    <property type="component" value="Chromosome 17"/>
</dbReference>
<reference evidence="2" key="2">
    <citation type="submission" date="2025-08" db="UniProtKB">
        <authorList>
            <consortium name="RefSeq"/>
        </authorList>
    </citation>
    <scope>IDENTIFICATION</scope>
    <source>
        <tissue evidence="2">Leaf</tissue>
    </source>
</reference>
<evidence type="ECO:0000313" key="1">
    <source>
        <dbReference type="Proteomes" id="UP000694864"/>
    </source>
</evidence>
<name>A0ABM0X092_CAMSA</name>
<protein>
    <submittedName>
        <fullName evidence="2">Uncharacterized protein LOC104757662</fullName>
    </submittedName>
</protein>
<accession>A0ABM0X092</accession>
<dbReference type="RefSeq" id="XP_010478715.1">
    <property type="nucleotide sequence ID" value="XM_010480413.2"/>
</dbReference>
<proteinExistence type="predicted"/>
<dbReference type="GeneID" id="104757662"/>